<dbReference type="Proteomes" id="UP000571950">
    <property type="component" value="Unassembled WGS sequence"/>
</dbReference>
<dbReference type="RefSeq" id="WP_188070892.1">
    <property type="nucleotide sequence ID" value="NZ_BSPS01000009.1"/>
</dbReference>
<evidence type="ECO:0000313" key="2">
    <source>
        <dbReference type="Proteomes" id="UP000571950"/>
    </source>
</evidence>
<reference evidence="1 2" key="1">
    <citation type="submission" date="2020-08" db="EMBL/GenBank/DDBJ databases">
        <title>Genomic Encyclopedia of Type Strains, Phase IV (KMG-IV): sequencing the most valuable type-strain genomes for metagenomic binning, comparative biology and taxonomic classification.</title>
        <authorList>
            <person name="Goeker M."/>
        </authorList>
    </citation>
    <scope>NUCLEOTIDE SEQUENCE [LARGE SCALE GENOMIC DNA]</scope>
    <source>
        <strain evidence="1 2">DSM 26189</strain>
    </source>
</reference>
<dbReference type="EMBL" id="JACIDT010000003">
    <property type="protein sequence ID" value="MBB3925317.1"/>
    <property type="molecule type" value="Genomic_DNA"/>
</dbReference>
<proteinExistence type="predicted"/>
<sequence>MGLDMYALVTREKPATPFGFKVEDAAEIHYWRKHPNLHGWMESLYFEKGGTDTFNCITLALTAEDLDRLEADVRAGHLPPTSGFFFGESDGSENEDDLMFIANARAAIAEGKTVFYDSWW</sequence>
<dbReference type="AlphaFoldDB" id="A0A7W6FP96"/>
<evidence type="ECO:0000313" key="1">
    <source>
        <dbReference type="EMBL" id="MBB3925317.1"/>
    </source>
</evidence>
<keyword evidence="2" id="KW-1185">Reference proteome</keyword>
<gene>
    <name evidence="1" type="ORF">GGR43_001030</name>
</gene>
<name>A0A7W6FP96_9SPHN</name>
<protein>
    <submittedName>
        <fullName evidence="1">Uncharacterized protein</fullName>
    </submittedName>
</protein>
<organism evidence="1 2">
    <name type="scientific">Sphingobium jiangsuense</name>
    <dbReference type="NCBI Taxonomy" id="870476"/>
    <lineage>
        <taxon>Bacteria</taxon>
        <taxon>Pseudomonadati</taxon>
        <taxon>Pseudomonadota</taxon>
        <taxon>Alphaproteobacteria</taxon>
        <taxon>Sphingomonadales</taxon>
        <taxon>Sphingomonadaceae</taxon>
        <taxon>Sphingobium</taxon>
    </lineage>
</organism>
<accession>A0A7W6FP96</accession>
<comment type="caution">
    <text evidence="1">The sequence shown here is derived from an EMBL/GenBank/DDBJ whole genome shotgun (WGS) entry which is preliminary data.</text>
</comment>